<dbReference type="Proteomes" id="UP000282971">
    <property type="component" value="Unassembled WGS sequence"/>
</dbReference>
<evidence type="ECO:0000256" key="1">
    <source>
        <dbReference type="ARBA" id="ARBA00022452"/>
    </source>
</evidence>
<feature type="domain" description="Haemolysin activator HlyB C-terminal" evidence="6">
    <location>
        <begin position="220"/>
        <end position="487"/>
    </location>
</feature>
<evidence type="ECO:0000259" key="6">
    <source>
        <dbReference type="Pfam" id="PF03865"/>
    </source>
</evidence>
<comment type="caution">
    <text evidence="8">The sequence shown here is derived from an EMBL/GenBank/DDBJ whole genome shotgun (WGS) entry which is preliminary data.</text>
</comment>
<dbReference type="Pfam" id="PF03865">
    <property type="entry name" value="ShlB"/>
    <property type="match status" value="1"/>
</dbReference>
<organism evidence="8 9">
    <name type="scientific">Sphingomonas crocodyli</name>
    <dbReference type="NCBI Taxonomy" id="1979270"/>
    <lineage>
        <taxon>Bacteria</taxon>
        <taxon>Pseudomonadati</taxon>
        <taxon>Pseudomonadota</taxon>
        <taxon>Alphaproteobacteria</taxon>
        <taxon>Sphingomonadales</taxon>
        <taxon>Sphingomonadaceae</taxon>
        <taxon>Sphingomonas</taxon>
    </lineage>
</organism>
<dbReference type="GO" id="GO:0008320">
    <property type="term" value="F:protein transmembrane transporter activity"/>
    <property type="evidence" value="ECO:0007669"/>
    <property type="project" value="TreeGrafter"/>
</dbReference>
<evidence type="ECO:0000256" key="4">
    <source>
        <dbReference type="SAM" id="MobiDB-lite"/>
    </source>
</evidence>
<dbReference type="PANTHER" id="PTHR34597">
    <property type="entry name" value="SLR1661 PROTEIN"/>
    <property type="match status" value="1"/>
</dbReference>
<dbReference type="GO" id="GO:0046819">
    <property type="term" value="P:protein secretion by the type V secretion system"/>
    <property type="evidence" value="ECO:0007669"/>
    <property type="project" value="TreeGrafter"/>
</dbReference>
<dbReference type="InterPro" id="IPR051544">
    <property type="entry name" value="TPS_OM_transporter"/>
</dbReference>
<keyword evidence="1" id="KW-0472">Membrane</keyword>
<dbReference type="AlphaFoldDB" id="A0A437M9T9"/>
<feature type="region of interest" description="Disordered" evidence="4">
    <location>
        <begin position="35"/>
        <end position="69"/>
    </location>
</feature>
<evidence type="ECO:0000259" key="7">
    <source>
        <dbReference type="Pfam" id="PF08479"/>
    </source>
</evidence>
<evidence type="ECO:0000256" key="3">
    <source>
        <dbReference type="ARBA" id="ARBA00023237"/>
    </source>
</evidence>
<evidence type="ECO:0000256" key="2">
    <source>
        <dbReference type="ARBA" id="ARBA00022692"/>
    </source>
</evidence>
<dbReference type="InterPro" id="IPR013686">
    <property type="entry name" value="Polypept-transport_assoc_ShlB"/>
</dbReference>
<feature type="domain" description="Polypeptide-transport-associated ShlB-type" evidence="7">
    <location>
        <begin position="76"/>
        <end position="147"/>
    </location>
</feature>
<dbReference type="OrthoDB" id="7439045at2"/>
<dbReference type="GO" id="GO:0098046">
    <property type="term" value="C:type V protein secretion system complex"/>
    <property type="evidence" value="ECO:0007669"/>
    <property type="project" value="TreeGrafter"/>
</dbReference>
<sequence length="564" mass="60209">MNRWTRSSAASLLAGATMLGGAAQAQSPAIQSPLILDRNRPDRIQPVTPTAPQTKAAPSAAPAEVEGGAERTDTIIRGIQFIGTKAPASAARAAEPFIGQLATRQNLINIATAVSNGYAKSDVALFSVLIPDQDLSSGMVKVLLIEGQVEQVIVTDKSGPRARKLITEIASHLKGEAVLSKTRLQRYISLIQDVPGTKTDIQIVQGSRRGLVRIVLTITDKKHDFSSSFDNRASATYKGGQITANAKLYGLLRGGDQTDVTAAASINFKNFKYASIAHSTPIGSDGGRASASFGYLKTKPRNSAISGEAQIAGLTYSYPLIRSYTRNLTLSGTVDGLNSDNAAFGQLISSERTRALRFAAGYVDAKPKRTITGGITVSKGVDMLGARAIDVLAEKNFTKVNARATIDQMIGKRVIARLRLSGQYTKDRLAAAERFAVGGDEFGRAFEIALLSGDRGGAGLAELAFRPIKSGKFAGTEIYGFGDYSRITIVERGPLPQLFSDGIVRNVIFPSATYDLASAGAGARIAYSTQAALFLEAARAIDRPYPGYDKQWRFNVGWRLSLRP</sequence>
<dbReference type="Pfam" id="PF08479">
    <property type="entry name" value="POTRA_2"/>
    <property type="match status" value="1"/>
</dbReference>
<feature type="chain" id="PRO_5019333924" evidence="5">
    <location>
        <begin position="26"/>
        <end position="564"/>
    </location>
</feature>
<evidence type="ECO:0000256" key="5">
    <source>
        <dbReference type="SAM" id="SignalP"/>
    </source>
</evidence>
<reference evidence="8 9" key="1">
    <citation type="submission" date="2019-01" db="EMBL/GenBank/DDBJ databases">
        <authorList>
            <person name="Chen W.-M."/>
        </authorList>
    </citation>
    <scope>NUCLEOTIDE SEQUENCE [LARGE SCALE GENOMIC DNA]</scope>
    <source>
        <strain evidence="8 9">CCP-7</strain>
    </source>
</reference>
<proteinExistence type="predicted"/>
<keyword evidence="5" id="KW-0732">Signal</keyword>
<keyword evidence="3" id="KW-0998">Cell outer membrane</keyword>
<keyword evidence="1" id="KW-1134">Transmembrane beta strand</keyword>
<dbReference type="RefSeq" id="WP_127743875.1">
    <property type="nucleotide sequence ID" value="NZ_SACN01000001.1"/>
</dbReference>
<keyword evidence="9" id="KW-1185">Reference proteome</keyword>
<gene>
    <name evidence="8" type="ORF">EOD43_11375</name>
</gene>
<accession>A0A437M9T9</accession>
<dbReference type="Gene3D" id="2.40.160.50">
    <property type="entry name" value="membrane protein fhac: a member of the omp85/tpsb transporter family"/>
    <property type="match status" value="1"/>
</dbReference>
<keyword evidence="2" id="KW-0812">Transmembrane</keyword>
<protein>
    <submittedName>
        <fullName evidence="8">ShlB/FhaC/HecB family hemolysin secretion/activation protein</fullName>
    </submittedName>
</protein>
<dbReference type="PANTHER" id="PTHR34597:SF6">
    <property type="entry name" value="BLR6126 PROTEIN"/>
    <property type="match status" value="1"/>
</dbReference>
<dbReference type="InterPro" id="IPR005565">
    <property type="entry name" value="Hemolysn_activator_HlyB_C"/>
</dbReference>
<evidence type="ECO:0000313" key="8">
    <source>
        <dbReference type="EMBL" id="RVT94406.1"/>
    </source>
</evidence>
<feature type="signal peptide" evidence="5">
    <location>
        <begin position="1"/>
        <end position="25"/>
    </location>
</feature>
<evidence type="ECO:0000313" key="9">
    <source>
        <dbReference type="Proteomes" id="UP000282971"/>
    </source>
</evidence>
<name>A0A437M9T9_9SPHN</name>
<dbReference type="EMBL" id="SACN01000001">
    <property type="protein sequence ID" value="RVT94406.1"/>
    <property type="molecule type" value="Genomic_DNA"/>
</dbReference>